<keyword evidence="7" id="KW-1185">Reference proteome</keyword>
<dbReference type="PANTHER" id="PTHR10438:SF434">
    <property type="entry name" value="THIOREDOXIN H9"/>
    <property type="match status" value="1"/>
</dbReference>
<dbReference type="FunFam" id="3.40.30.10:FF:000245">
    <property type="entry name" value="Thioredoxin"/>
    <property type="match status" value="1"/>
</dbReference>
<name>A0AAV8CS13_9POAL</name>
<dbReference type="PANTHER" id="PTHR10438">
    <property type="entry name" value="THIOREDOXIN"/>
    <property type="match status" value="1"/>
</dbReference>
<evidence type="ECO:0000313" key="7">
    <source>
        <dbReference type="Proteomes" id="UP001140206"/>
    </source>
</evidence>
<evidence type="ECO:0000256" key="4">
    <source>
        <dbReference type="ARBA" id="ARBA00023284"/>
    </source>
</evidence>
<dbReference type="InterPro" id="IPR017937">
    <property type="entry name" value="Thioredoxin_CS"/>
</dbReference>
<dbReference type="Gene3D" id="3.40.30.10">
    <property type="entry name" value="Glutaredoxin"/>
    <property type="match status" value="1"/>
</dbReference>
<dbReference type="AlphaFoldDB" id="A0AAV8CS13"/>
<dbReference type="Proteomes" id="UP001140206">
    <property type="component" value="Chromosome 5"/>
</dbReference>
<dbReference type="CDD" id="cd02947">
    <property type="entry name" value="TRX_family"/>
    <property type="match status" value="1"/>
</dbReference>
<dbReference type="EMBL" id="JAMFTS010000005">
    <property type="protein sequence ID" value="KAJ4756893.1"/>
    <property type="molecule type" value="Genomic_DNA"/>
</dbReference>
<comment type="caution">
    <text evidence="6">The sequence shown here is derived from an EMBL/GenBank/DDBJ whole genome shotgun (WGS) entry which is preliminary data.</text>
</comment>
<gene>
    <name evidence="6" type="ORF">LUZ62_091298</name>
</gene>
<keyword evidence="2" id="KW-0249">Electron transport</keyword>
<dbReference type="InterPro" id="IPR013766">
    <property type="entry name" value="Thioredoxin_domain"/>
</dbReference>
<dbReference type="InterPro" id="IPR036249">
    <property type="entry name" value="Thioredoxin-like_sf"/>
</dbReference>
<dbReference type="PROSITE" id="PS00194">
    <property type="entry name" value="THIOREDOXIN_1"/>
    <property type="match status" value="1"/>
</dbReference>
<keyword evidence="4" id="KW-0676">Redox-active center</keyword>
<organism evidence="6 7">
    <name type="scientific">Rhynchospora pubera</name>
    <dbReference type="NCBI Taxonomy" id="906938"/>
    <lineage>
        <taxon>Eukaryota</taxon>
        <taxon>Viridiplantae</taxon>
        <taxon>Streptophyta</taxon>
        <taxon>Embryophyta</taxon>
        <taxon>Tracheophyta</taxon>
        <taxon>Spermatophyta</taxon>
        <taxon>Magnoliopsida</taxon>
        <taxon>Liliopsida</taxon>
        <taxon>Poales</taxon>
        <taxon>Cyperaceae</taxon>
        <taxon>Cyperoideae</taxon>
        <taxon>Rhynchosporeae</taxon>
        <taxon>Rhynchospora</taxon>
    </lineage>
</organism>
<dbReference type="PROSITE" id="PS51352">
    <property type="entry name" value="THIOREDOXIN_2"/>
    <property type="match status" value="1"/>
</dbReference>
<evidence type="ECO:0000256" key="1">
    <source>
        <dbReference type="ARBA" id="ARBA00022448"/>
    </source>
</evidence>
<protein>
    <submittedName>
        <fullName evidence="6">Thioredoxin</fullName>
    </submittedName>
</protein>
<evidence type="ECO:0000256" key="3">
    <source>
        <dbReference type="ARBA" id="ARBA00023157"/>
    </source>
</evidence>
<dbReference type="InterPro" id="IPR050620">
    <property type="entry name" value="Thioredoxin_H-type-like"/>
</dbReference>
<reference evidence="6" key="1">
    <citation type="submission" date="2022-08" db="EMBL/GenBank/DDBJ databases">
        <authorList>
            <person name="Marques A."/>
        </authorList>
    </citation>
    <scope>NUCLEOTIDE SEQUENCE</scope>
    <source>
        <strain evidence="6">RhyPub2mFocal</strain>
        <tissue evidence="6">Leaves</tissue>
    </source>
</reference>
<sequence>MSSSGTECTPPVSPFIIFLIFNKPTHYPGIPNLSLSLSLFRSSTQPNPIQSNPIQSIPVTIKIGGRAQLGRADGDGGRERRGTALSLPRIKTYWRNQIKSSPFWPCLALPAVTRKLTQPAAMGSCFTKQGDEHDFDEKAEFVGGNVHIITTKDQWDQKIAEATKTGKLVVANFSAVWCGPCKMIAPMYVELSENYPSFMFLTVDVDEMADFSSELDVRATPTFFFLKEGKQVDKLVGANRPELEKKLVAFSDTSQVKDG</sequence>
<keyword evidence="1" id="KW-0813">Transport</keyword>
<dbReference type="Pfam" id="PF00085">
    <property type="entry name" value="Thioredoxin"/>
    <property type="match status" value="1"/>
</dbReference>
<dbReference type="PRINTS" id="PR00421">
    <property type="entry name" value="THIOREDOXIN"/>
</dbReference>
<feature type="domain" description="Thioredoxin" evidence="5">
    <location>
        <begin position="127"/>
        <end position="252"/>
    </location>
</feature>
<keyword evidence="3" id="KW-1015">Disulfide bond</keyword>
<accession>A0AAV8CS13</accession>
<proteinExistence type="predicted"/>
<evidence type="ECO:0000313" key="6">
    <source>
        <dbReference type="EMBL" id="KAJ4756893.1"/>
    </source>
</evidence>
<dbReference type="SUPFAM" id="SSF52833">
    <property type="entry name" value="Thioredoxin-like"/>
    <property type="match status" value="1"/>
</dbReference>
<evidence type="ECO:0000259" key="5">
    <source>
        <dbReference type="PROSITE" id="PS51352"/>
    </source>
</evidence>
<evidence type="ECO:0000256" key="2">
    <source>
        <dbReference type="ARBA" id="ARBA00022982"/>
    </source>
</evidence>